<dbReference type="EMBL" id="BSRI01000001">
    <property type="protein sequence ID" value="GLV54769.1"/>
    <property type="molecule type" value="Genomic_DNA"/>
</dbReference>
<proteinExistence type="predicted"/>
<dbReference type="InterPro" id="IPR018657">
    <property type="entry name" value="LarA-like_N"/>
</dbReference>
<dbReference type="RefSeq" id="WP_338248583.1">
    <property type="nucleotide sequence ID" value="NZ_BSRI01000001.1"/>
</dbReference>
<gene>
    <name evidence="2" type="ORF">KDH_16160</name>
</gene>
<accession>A0ABQ6FQT4</accession>
<sequence>MAFGPYRDTYQLFSSVPLPPLQLLRQRFPRPRVEDIAGAVVEAIESRNLREQIRPGARIAITAGSRGIANLALVVRTVAETLKHYGAEPFIVPAMGSHGGATPEGQREIVESLGVTEDYCGAPIISSLEVDLLGTLPNGLPVHIDRAANAADGIIVLNRVKPHTDFTAPIESGLSKMLAIGLGKHKGALTLHSWGLDGLCVQLPEVARFSVSHAAILCGLAIVENAYDEVAEIACVPPEGIGGEPERLLLGRARALMPRLPWDELDVLVVDEIGKNISGAGMDPNIVGRMRWGPQKGTAVEATAIAVLRVTEASHGNAIGMGMADFTTARLYEQLDSQSFYINSLTAGVIALNSTKLPPIMETEREAVAAAIRSCGRPDLTQVRLARIKNTLSLEYLLASPANLEHLRSDCDIELLGTAEPFYVADDNTLTPFEHILRSYA</sequence>
<feature type="domain" description="LarA-like N-terminal" evidence="1">
    <location>
        <begin position="33"/>
        <end position="186"/>
    </location>
</feature>
<comment type="caution">
    <text evidence="2">The sequence shown here is derived from an EMBL/GenBank/DDBJ whole genome shotgun (WGS) entry which is preliminary data.</text>
</comment>
<keyword evidence="3" id="KW-1185">Reference proteome</keyword>
<dbReference type="Gene3D" id="3.40.50.11440">
    <property type="match status" value="1"/>
</dbReference>
<evidence type="ECO:0000313" key="2">
    <source>
        <dbReference type="EMBL" id="GLV54769.1"/>
    </source>
</evidence>
<organism evidence="2 3">
    <name type="scientific">Dictyobacter halimunensis</name>
    <dbReference type="NCBI Taxonomy" id="3026934"/>
    <lineage>
        <taxon>Bacteria</taxon>
        <taxon>Bacillati</taxon>
        <taxon>Chloroflexota</taxon>
        <taxon>Ktedonobacteria</taxon>
        <taxon>Ktedonobacterales</taxon>
        <taxon>Dictyobacteraceae</taxon>
        <taxon>Dictyobacter</taxon>
    </lineage>
</organism>
<evidence type="ECO:0000313" key="3">
    <source>
        <dbReference type="Proteomes" id="UP001344906"/>
    </source>
</evidence>
<dbReference type="Proteomes" id="UP001344906">
    <property type="component" value="Unassembled WGS sequence"/>
</dbReference>
<protein>
    <recommendedName>
        <fullName evidence="1">LarA-like N-terminal domain-containing protein</fullName>
    </recommendedName>
</protein>
<dbReference type="Pfam" id="PF09861">
    <property type="entry name" value="Lar_N"/>
    <property type="match status" value="1"/>
</dbReference>
<name>A0ABQ6FQT4_9CHLR</name>
<reference evidence="2 3" key="1">
    <citation type="submission" date="2023-02" db="EMBL/GenBank/DDBJ databases">
        <title>Dictyobacter halimunensis sp. nov., a new member of the class Ktedonobacteria from forest soil in a geothermal area.</title>
        <authorList>
            <person name="Rachmania M.K."/>
            <person name="Ningsih F."/>
            <person name="Sakai Y."/>
            <person name="Yabe S."/>
            <person name="Yokota A."/>
            <person name="Sjamsuridzal W."/>
        </authorList>
    </citation>
    <scope>NUCLEOTIDE SEQUENCE [LARGE SCALE GENOMIC DNA]</scope>
    <source>
        <strain evidence="2 3">S3.2.2.5</strain>
    </source>
</reference>
<evidence type="ECO:0000259" key="1">
    <source>
        <dbReference type="Pfam" id="PF09861"/>
    </source>
</evidence>